<evidence type="ECO:0000256" key="17">
    <source>
        <dbReference type="PIRNR" id="PIRNR037913"/>
    </source>
</evidence>
<evidence type="ECO:0000256" key="7">
    <source>
        <dbReference type="ARBA" id="ARBA00022491"/>
    </source>
</evidence>
<evidence type="ECO:0000259" key="22">
    <source>
        <dbReference type="Pfam" id="PF00850"/>
    </source>
</evidence>
<dbReference type="InterPro" id="IPR023801">
    <property type="entry name" value="His_deacetylse_dom"/>
</dbReference>
<comment type="catalytic activity">
    <reaction evidence="14">
        <text>N(6)-acetyl-L-lysyl-[protein] + H2O = L-lysyl-[protein] + acetate</text>
        <dbReference type="Rhea" id="RHEA:58108"/>
        <dbReference type="Rhea" id="RHEA-COMP:9752"/>
        <dbReference type="Rhea" id="RHEA-COMP:10731"/>
        <dbReference type="ChEBI" id="CHEBI:15377"/>
        <dbReference type="ChEBI" id="CHEBI:29969"/>
        <dbReference type="ChEBI" id="CHEBI:30089"/>
        <dbReference type="ChEBI" id="CHEBI:61930"/>
    </reaction>
    <physiologicalReaction direction="left-to-right" evidence="14">
        <dbReference type="Rhea" id="RHEA:58109"/>
    </physiologicalReaction>
</comment>
<comment type="cofactor">
    <cofactor evidence="1">
        <name>a divalent metal cation</name>
        <dbReference type="ChEBI" id="CHEBI:60240"/>
    </cofactor>
</comment>
<keyword evidence="24" id="KW-1185">Reference proteome</keyword>
<dbReference type="GO" id="GO:0005737">
    <property type="term" value="C:cytoplasm"/>
    <property type="evidence" value="ECO:0007669"/>
    <property type="project" value="UniProtKB-SubCell"/>
</dbReference>
<comment type="catalytic activity">
    <reaction evidence="15">
        <text>N(6)-(2E)-butenoyl-L-lysyl-[protein] + H2O = (2E)-2-butenoate + L-lysyl-[protein]</text>
        <dbReference type="Rhea" id="RHEA:69172"/>
        <dbReference type="Rhea" id="RHEA-COMP:9752"/>
        <dbReference type="Rhea" id="RHEA-COMP:13707"/>
        <dbReference type="ChEBI" id="CHEBI:15377"/>
        <dbReference type="ChEBI" id="CHEBI:29969"/>
        <dbReference type="ChEBI" id="CHEBI:35899"/>
        <dbReference type="ChEBI" id="CHEBI:137954"/>
    </reaction>
    <physiologicalReaction direction="left-to-right" evidence="15">
        <dbReference type="Rhea" id="RHEA:69173"/>
    </physiologicalReaction>
</comment>
<evidence type="ECO:0000313" key="24">
    <source>
        <dbReference type="Proteomes" id="UP000037069"/>
    </source>
</evidence>
<dbReference type="GO" id="GO:0160008">
    <property type="term" value="F:protein decrotonylase activity"/>
    <property type="evidence" value="ECO:0007669"/>
    <property type="project" value="RHEA"/>
</dbReference>
<evidence type="ECO:0000256" key="16">
    <source>
        <dbReference type="ARBA" id="ARBA00049416"/>
    </source>
</evidence>
<evidence type="ECO:0000256" key="13">
    <source>
        <dbReference type="ARBA" id="ARBA00023242"/>
    </source>
</evidence>
<evidence type="ECO:0000256" key="6">
    <source>
        <dbReference type="ARBA" id="ARBA00022490"/>
    </source>
</evidence>
<keyword evidence="8 20" id="KW-0479">Metal-binding</keyword>
<feature type="binding site" evidence="20">
    <location>
        <position position="280"/>
    </location>
    <ligand>
        <name>a divalent metal cation</name>
        <dbReference type="ChEBI" id="CHEBI:60240"/>
    </ligand>
</feature>
<dbReference type="InterPro" id="IPR003084">
    <property type="entry name" value="HDAC_I/II"/>
</dbReference>
<dbReference type="OMA" id="SIEYGLX"/>
<protein>
    <recommendedName>
        <fullName evidence="17">Histone deacetylase</fullName>
        <ecNumber evidence="17">3.5.1.98</ecNumber>
    </recommendedName>
</protein>
<dbReference type="GO" id="GO:0005694">
    <property type="term" value="C:chromosome"/>
    <property type="evidence" value="ECO:0007669"/>
    <property type="project" value="UniProtKB-SubCell"/>
</dbReference>
<keyword evidence="10 17" id="KW-0156">Chromatin regulator</keyword>
<feature type="coiled-coil region" evidence="21">
    <location>
        <begin position="61"/>
        <end position="95"/>
    </location>
</feature>
<dbReference type="STRING" id="7375.A0A0L0BTR2"/>
<dbReference type="PANTHER" id="PTHR10625:SF14">
    <property type="entry name" value="HISTONE DEACETYLASE 8"/>
    <property type="match status" value="1"/>
</dbReference>
<keyword evidence="7" id="KW-0678">Repressor</keyword>
<accession>A0A0L0BTR2</accession>
<evidence type="ECO:0000256" key="10">
    <source>
        <dbReference type="ARBA" id="ARBA00022853"/>
    </source>
</evidence>
<dbReference type="InterPro" id="IPR000286">
    <property type="entry name" value="HDACs"/>
</dbReference>
<dbReference type="PANTHER" id="PTHR10625">
    <property type="entry name" value="HISTONE DEACETYLASE HDAC1-RELATED"/>
    <property type="match status" value="1"/>
</dbReference>
<dbReference type="EC" id="3.5.1.98" evidence="17"/>
<keyword evidence="21" id="KW-0175">Coiled coil</keyword>
<keyword evidence="13 17" id="KW-0539">Nucleus</keyword>
<evidence type="ECO:0000256" key="19">
    <source>
        <dbReference type="PIRSR" id="PIRSR037913-2"/>
    </source>
</evidence>
<feature type="binding site" evidence="19">
    <location>
        <position position="164"/>
    </location>
    <ligand>
        <name>substrate</name>
    </ligand>
</feature>
<dbReference type="PRINTS" id="PR01270">
    <property type="entry name" value="HDASUPER"/>
</dbReference>
<evidence type="ECO:0000256" key="15">
    <source>
        <dbReference type="ARBA" id="ARBA00049193"/>
    </source>
</evidence>
<feature type="active site" description="Proton acceptor" evidence="18">
    <location>
        <position position="156"/>
    </location>
</feature>
<dbReference type="OrthoDB" id="73273at2759"/>
<evidence type="ECO:0000256" key="21">
    <source>
        <dbReference type="SAM" id="Coils"/>
    </source>
</evidence>
<dbReference type="InterPro" id="IPR037138">
    <property type="entry name" value="His_deacetylse_dom_sf"/>
</dbReference>
<dbReference type="PIRSF" id="PIRSF037913">
    <property type="entry name" value="His_deacetylse_1"/>
    <property type="match status" value="1"/>
</dbReference>
<evidence type="ECO:0000256" key="2">
    <source>
        <dbReference type="ARBA" id="ARBA00004123"/>
    </source>
</evidence>
<evidence type="ECO:0000256" key="1">
    <source>
        <dbReference type="ARBA" id="ARBA00001968"/>
    </source>
</evidence>
<evidence type="ECO:0000256" key="18">
    <source>
        <dbReference type="PIRSR" id="PIRSR037913-1"/>
    </source>
</evidence>
<comment type="subcellular location">
    <subcellularLocation>
        <location evidence="3">Chromosome</location>
    </subcellularLocation>
    <subcellularLocation>
        <location evidence="4">Cytoplasm</location>
    </subcellularLocation>
    <subcellularLocation>
        <location evidence="2 17">Nucleus</location>
    </subcellularLocation>
</comment>
<evidence type="ECO:0000256" key="12">
    <source>
        <dbReference type="ARBA" id="ARBA00023163"/>
    </source>
</evidence>
<keyword evidence="11 17" id="KW-0805">Transcription regulation</keyword>
<dbReference type="Pfam" id="PF00850">
    <property type="entry name" value="Hist_deacetyl"/>
    <property type="match status" value="1"/>
</dbReference>
<name>A0A0L0BTR2_LUCCU</name>
<evidence type="ECO:0000256" key="9">
    <source>
        <dbReference type="ARBA" id="ARBA00022801"/>
    </source>
</evidence>
<evidence type="ECO:0000256" key="20">
    <source>
        <dbReference type="PIRSR" id="PIRSR037913-3"/>
    </source>
</evidence>
<feature type="binding site" evidence="20">
    <location>
        <position position="191"/>
    </location>
    <ligand>
        <name>a divalent metal cation</name>
        <dbReference type="ChEBI" id="CHEBI:60240"/>
    </ligand>
</feature>
<comment type="catalytic activity">
    <reaction evidence="16">
        <text>N(6)-acetyl-L-lysyl-[histone] + H2O = L-lysyl-[histone] + acetate</text>
        <dbReference type="Rhea" id="RHEA:58196"/>
        <dbReference type="Rhea" id="RHEA-COMP:9845"/>
        <dbReference type="Rhea" id="RHEA-COMP:11338"/>
        <dbReference type="ChEBI" id="CHEBI:15377"/>
        <dbReference type="ChEBI" id="CHEBI:29969"/>
        <dbReference type="ChEBI" id="CHEBI:30089"/>
        <dbReference type="ChEBI" id="CHEBI:61930"/>
        <dbReference type="EC" id="3.5.1.98"/>
    </reaction>
    <physiologicalReaction direction="left-to-right" evidence="16">
        <dbReference type="Rhea" id="RHEA:58197"/>
    </physiologicalReaction>
</comment>
<evidence type="ECO:0000256" key="14">
    <source>
        <dbReference type="ARBA" id="ARBA00049136"/>
    </source>
</evidence>
<dbReference type="Gene3D" id="3.40.800.20">
    <property type="entry name" value="Histone deacetylase domain"/>
    <property type="match status" value="1"/>
</dbReference>
<dbReference type="SUPFAM" id="SSF52768">
    <property type="entry name" value="Arginase/deacetylase"/>
    <property type="match status" value="1"/>
</dbReference>
<organism evidence="23 24">
    <name type="scientific">Lucilia cuprina</name>
    <name type="common">Green bottle fly</name>
    <name type="synonym">Australian sheep blowfly</name>
    <dbReference type="NCBI Taxonomy" id="7375"/>
    <lineage>
        <taxon>Eukaryota</taxon>
        <taxon>Metazoa</taxon>
        <taxon>Ecdysozoa</taxon>
        <taxon>Arthropoda</taxon>
        <taxon>Hexapoda</taxon>
        <taxon>Insecta</taxon>
        <taxon>Pterygota</taxon>
        <taxon>Neoptera</taxon>
        <taxon>Endopterygota</taxon>
        <taxon>Diptera</taxon>
        <taxon>Brachycera</taxon>
        <taxon>Muscomorpha</taxon>
        <taxon>Oestroidea</taxon>
        <taxon>Calliphoridae</taxon>
        <taxon>Luciliinae</taxon>
        <taxon>Lucilia</taxon>
    </lineage>
</organism>
<feature type="binding site" evidence="20">
    <location>
        <position position="193"/>
    </location>
    <ligand>
        <name>a divalent metal cation</name>
        <dbReference type="ChEBI" id="CHEBI:60240"/>
    </ligand>
</feature>
<evidence type="ECO:0000256" key="8">
    <source>
        <dbReference type="ARBA" id="ARBA00022723"/>
    </source>
</evidence>
<dbReference type="AlphaFoldDB" id="A0A0L0BTR2"/>
<keyword evidence="12 17" id="KW-0804">Transcription</keyword>
<dbReference type="InterPro" id="IPR023696">
    <property type="entry name" value="Ureohydrolase_dom_sf"/>
</dbReference>
<evidence type="ECO:0000313" key="23">
    <source>
        <dbReference type="EMBL" id="KNC23475.1"/>
    </source>
</evidence>
<evidence type="ECO:0000256" key="3">
    <source>
        <dbReference type="ARBA" id="ARBA00004286"/>
    </source>
</evidence>
<dbReference type="GO" id="GO:0141221">
    <property type="term" value="F:histone deacetylase activity, hydrolytic mechanism"/>
    <property type="evidence" value="ECO:0007669"/>
    <property type="project" value="UniProtKB-EC"/>
</dbReference>
<feature type="binding site" evidence="19">
    <location>
        <position position="319"/>
    </location>
    <ligand>
        <name>substrate</name>
    </ligand>
</feature>
<dbReference type="EMBL" id="JRES01001349">
    <property type="protein sequence ID" value="KNC23475.1"/>
    <property type="molecule type" value="Genomic_DNA"/>
</dbReference>
<keyword evidence="6" id="KW-0963">Cytoplasm</keyword>
<gene>
    <name evidence="23" type="ORF">FF38_04781</name>
</gene>
<dbReference type="Proteomes" id="UP000037069">
    <property type="component" value="Unassembled WGS sequence"/>
</dbReference>
<proteinExistence type="inferred from homology"/>
<evidence type="ECO:0000256" key="11">
    <source>
        <dbReference type="ARBA" id="ARBA00023015"/>
    </source>
</evidence>
<keyword evidence="5" id="KW-0158">Chromosome</keyword>
<keyword evidence="9 17" id="KW-0378">Hydrolase</keyword>
<reference evidence="23 24" key="1">
    <citation type="journal article" date="2015" name="Nat. Commun.">
        <title>Lucilia cuprina genome unlocks parasitic fly biology to underpin future interventions.</title>
        <authorList>
            <person name="Anstead C.A."/>
            <person name="Korhonen P.K."/>
            <person name="Young N.D."/>
            <person name="Hall R.S."/>
            <person name="Jex A.R."/>
            <person name="Murali S.C."/>
            <person name="Hughes D.S."/>
            <person name="Lee S.F."/>
            <person name="Perry T."/>
            <person name="Stroehlein A.J."/>
            <person name="Ansell B.R."/>
            <person name="Breugelmans B."/>
            <person name="Hofmann A."/>
            <person name="Qu J."/>
            <person name="Dugan S."/>
            <person name="Lee S.L."/>
            <person name="Chao H."/>
            <person name="Dinh H."/>
            <person name="Han Y."/>
            <person name="Doddapaneni H.V."/>
            <person name="Worley K.C."/>
            <person name="Muzny D.M."/>
            <person name="Ioannidis P."/>
            <person name="Waterhouse R.M."/>
            <person name="Zdobnov E.M."/>
            <person name="James P.J."/>
            <person name="Bagnall N.H."/>
            <person name="Kotze A.C."/>
            <person name="Gibbs R.A."/>
            <person name="Richards S."/>
            <person name="Batterham P."/>
            <person name="Gasser R.B."/>
        </authorList>
    </citation>
    <scope>NUCLEOTIDE SEQUENCE [LARGE SCALE GENOMIC DNA]</scope>
    <source>
        <strain evidence="23 24">LS</strain>
        <tissue evidence="23">Full body</tissue>
    </source>
</reference>
<evidence type="ECO:0000256" key="5">
    <source>
        <dbReference type="ARBA" id="ARBA00022454"/>
    </source>
</evidence>
<dbReference type="GO" id="GO:0005634">
    <property type="term" value="C:nucleus"/>
    <property type="evidence" value="ECO:0007669"/>
    <property type="project" value="UniProtKB-SubCell"/>
</dbReference>
<dbReference type="GO" id="GO:0046872">
    <property type="term" value="F:metal ion binding"/>
    <property type="evidence" value="ECO:0007669"/>
    <property type="project" value="UniProtKB-KW"/>
</dbReference>
<evidence type="ECO:0000256" key="4">
    <source>
        <dbReference type="ARBA" id="ARBA00004496"/>
    </source>
</evidence>
<comment type="caution">
    <text evidence="23">The sequence shown here is derived from an EMBL/GenBank/DDBJ whole genome shotgun (WGS) entry which is preliminary data.</text>
</comment>
<sequence>MSRKIKYIYSDNLIQQADKNPAVKGRASLTHNLLLSYGLLTHMERIRPLVCNTADLRAYHQKDYIKQLEVYESKLEKLENERDTNLASQLEEEEEDVIDCSFLSDCHGLSYDCPPWPGIKQYVCTIAGATMTACDCLCKSADKTEVIINWCGGWHHAQRDKAAGFCYINDIVLGILVLTKKFRRILYIDLDNHHGDGVEKAFANSKRVFCLSFHQLECGYYPGTGKAEDKGGDGALGYCANFPFKAGITGDKYIKYFKRICSNIFALYQPNVVVIQCGADVIVGDPLGGSNLIPKDVIECVQYILSYQLPCLILGGGGYHFPNASRFWCSLTAAICDVTLNEDISADNENFLEYGPDYCLTIQREKFLKDFNTEEYLETQCRIIEDNLKYYKVQAV</sequence>
<dbReference type="GO" id="GO:0031507">
    <property type="term" value="P:heterochromatin formation"/>
    <property type="evidence" value="ECO:0007669"/>
    <property type="project" value="TreeGrafter"/>
</dbReference>
<comment type="similarity">
    <text evidence="17">Belongs to the histone deacetylase family. HD Type 1 subfamily.</text>
</comment>
<feature type="domain" description="Histone deacetylase" evidence="22">
    <location>
        <begin position="21"/>
        <end position="334"/>
    </location>
</feature>
<feature type="binding site" evidence="19">
    <location>
        <position position="112"/>
    </location>
    <ligand>
        <name>substrate</name>
    </ligand>
</feature>